<proteinExistence type="inferred from homology"/>
<dbReference type="EMBL" id="DRNB01000096">
    <property type="protein sequence ID" value="HHJ63774.1"/>
    <property type="molecule type" value="Genomic_DNA"/>
</dbReference>
<sequence length="223" mass="24810">MTEMSYNFPMGFLIPLLLLVAISFGETLYIAVAASMRPLFVELAEVFESEHRNVEVRLTFGSSGNLYRQIAGGAPYDLFASADVLYAEKLRGTGKAVYYREFARGRLVVFSARNKDYRDGVEVLRNSERIALASPRHAPYGRSAVAFLKRAGLYEEVRHRLLYGANTAQALQFAASGGADAAVVPLSLVLHYGKGRFWEVPRDLYPPIRHTLVLTSRGEGKRS</sequence>
<dbReference type="Gene3D" id="3.40.190.10">
    <property type="entry name" value="Periplasmic binding protein-like II"/>
    <property type="match status" value="2"/>
</dbReference>
<feature type="binding site" evidence="4">
    <location>
        <position position="63"/>
    </location>
    <ligand>
        <name>molybdate</name>
        <dbReference type="ChEBI" id="CHEBI:36264"/>
    </ligand>
</feature>
<dbReference type="NCBIfam" id="TIGR01256">
    <property type="entry name" value="modA"/>
    <property type="match status" value="1"/>
</dbReference>
<evidence type="ECO:0000256" key="3">
    <source>
        <dbReference type="ARBA" id="ARBA00022729"/>
    </source>
</evidence>
<dbReference type="AlphaFoldDB" id="A0A7C5Q1N6"/>
<dbReference type="PIRSF" id="PIRSF004846">
    <property type="entry name" value="ModA"/>
    <property type="match status" value="1"/>
</dbReference>
<keyword evidence="3" id="KW-0732">Signal</keyword>
<evidence type="ECO:0000313" key="5">
    <source>
        <dbReference type="EMBL" id="HHJ63774.1"/>
    </source>
</evidence>
<dbReference type="InterPro" id="IPR005950">
    <property type="entry name" value="ModA"/>
</dbReference>
<keyword evidence="2 4" id="KW-0479">Metal-binding</keyword>
<organism evidence="5">
    <name type="scientific">Aquifex aeolicus</name>
    <dbReference type="NCBI Taxonomy" id="63363"/>
    <lineage>
        <taxon>Bacteria</taxon>
        <taxon>Pseudomonadati</taxon>
        <taxon>Aquificota</taxon>
        <taxon>Aquificia</taxon>
        <taxon>Aquificales</taxon>
        <taxon>Aquificaceae</taxon>
        <taxon>Aquifex</taxon>
    </lineage>
</organism>
<protein>
    <submittedName>
        <fullName evidence="5">Molybdate ABC transporter substrate-binding protein</fullName>
    </submittedName>
</protein>
<name>A0A7C5Q1N6_AQUAO</name>
<evidence type="ECO:0000256" key="4">
    <source>
        <dbReference type="PIRSR" id="PIRSR004846-1"/>
    </source>
</evidence>
<gene>
    <name evidence="5" type="primary">modA</name>
    <name evidence="5" type="ORF">ENJ61_02600</name>
</gene>
<dbReference type="GO" id="GO:0015689">
    <property type="term" value="P:molybdate ion transport"/>
    <property type="evidence" value="ECO:0007669"/>
    <property type="project" value="InterPro"/>
</dbReference>
<accession>A0A7C5Q1N6</accession>
<keyword evidence="4" id="KW-0500">Molybdenum</keyword>
<comment type="similarity">
    <text evidence="1">Belongs to the bacterial solute-binding protein ModA family.</text>
</comment>
<evidence type="ECO:0000256" key="1">
    <source>
        <dbReference type="ARBA" id="ARBA00009175"/>
    </source>
</evidence>
<reference evidence="5" key="1">
    <citation type="journal article" date="2020" name="mSystems">
        <title>Genome- and Community-Level Interaction Insights into Carbon Utilization and Element Cycling Functions of Hydrothermarchaeota in Hydrothermal Sediment.</title>
        <authorList>
            <person name="Zhou Z."/>
            <person name="Liu Y."/>
            <person name="Xu W."/>
            <person name="Pan J."/>
            <person name="Luo Z.H."/>
            <person name="Li M."/>
        </authorList>
    </citation>
    <scope>NUCLEOTIDE SEQUENCE [LARGE SCALE GENOMIC DNA]</scope>
    <source>
        <strain evidence="5">HyVt-501</strain>
    </source>
</reference>
<dbReference type="Pfam" id="PF13531">
    <property type="entry name" value="SBP_bac_11"/>
    <property type="match status" value="1"/>
</dbReference>
<dbReference type="InterPro" id="IPR050682">
    <property type="entry name" value="ModA/WtpA"/>
</dbReference>
<feature type="binding site" evidence="4">
    <location>
        <position position="35"/>
    </location>
    <ligand>
        <name>molybdate</name>
        <dbReference type="ChEBI" id="CHEBI:36264"/>
    </ligand>
</feature>
<comment type="caution">
    <text evidence="5">The sequence shown here is derived from an EMBL/GenBank/DDBJ whole genome shotgun (WGS) entry which is preliminary data.</text>
</comment>
<evidence type="ECO:0000256" key="2">
    <source>
        <dbReference type="ARBA" id="ARBA00022723"/>
    </source>
</evidence>
<dbReference type="Proteomes" id="UP000885792">
    <property type="component" value="Unassembled WGS sequence"/>
</dbReference>
<dbReference type="GO" id="GO:0030973">
    <property type="term" value="F:molybdate ion binding"/>
    <property type="evidence" value="ECO:0007669"/>
    <property type="project" value="TreeGrafter"/>
</dbReference>
<dbReference type="PANTHER" id="PTHR30632:SF14">
    <property type="entry name" value="TUNGSTATE_MOLYBDATE_CHROMATE-BINDING PROTEIN MODA"/>
    <property type="match status" value="1"/>
</dbReference>
<dbReference type="SUPFAM" id="SSF53850">
    <property type="entry name" value="Periplasmic binding protein-like II"/>
    <property type="match status" value="1"/>
</dbReference>
<feature type="non-terminal residue" evidence="5">
    <location>
        <position position="223"/>
    </location>
</feature>
<dbReference type="PANTHER" id="PTHR30632">
    <property type="entry name" value="MOLYBDATE-BINDING PERIPLASMIC PROTEIN"/>
    <property type="match status" value="1"/>
</dbReference>
<dbReference type="GO" id="GO:0046872">
    <property type="term" value="F:metal ion binding"/>
    <property type="evidence" value="ECO:0007669"/>
    <property type="project" value="UniProtKB-KW"/>
</dbReference>